<keyword evidence="4" id="KW-0963">Cytoplasm</keyword>
<evidence type="ECO:0000313" key="8">
    <source>
        <dbReference type="Proteomes" id="UP000193642"/>
    </source>
</evidence>
<dbReference type="InterPro" id="IPR027777">
    <property type="entry name" value="DCTN6"/>
</dbReference>
<dbReference type="PANTHER" id="PTHR13072:SF0">
    <property type="entry name" value="DYNACTIN SUBUNIT 6"/>
    <property type="match status" value="1"/>
</dbReference>
<dbReference type="InterPro" id="IPR001451">
    <property type="entry name" value="Hexapep"/>
</dbReference>
<dbReference type="PANTHER" id="PTHR13072">
    <property type="entry name" value="DYNACTIN 6"/>
    <property type="match status" value="1"/>
</dbReference>
<comment type="subcellular location">
    <subcellularLocation>
        <location evidence="1">Cytoplasm</location>
        <location evidence="1">Cytoskeleton</location>
    </subcellularLocation>
</comment>
<dbReference type="InterPro" id="IPR011004">
    <property type="entry name" value="Trimer_LpxA-like_sf"/>
</dbReference>
<accession>A0A1Y2CNW4</accession>
<gene>
    <name evidence="7" type="ORF">BCR33DRAFT_40736</name>
</gene>
<keyword evidence="5" id="KW-0206">Cytoskeleton</keyword>
<proteinExistence type="inferred from homology"/>
<reference evidence="7 8" key="1">
    <citation type="submission" date="2016-07" db="EMBL/GenBank/DDBJ databases">
        <title>Pervasive Adenine N6-methylation of Active Genes in Fungi.</title>
        <authorList>
            <consortium name="DOE Joint Genome Institute"/>
            <person name="Mondo S.J."/>
            <person name="Dannebaum R.O."/>
            <person name="Kuo R.C."/>
            <person name="Labutti K."/>
            <person name="Haridas S."/>
            <person name="Kuo A."/>
            <person name="Salamov A."/>
            <person name="Ahrendt S.R."/>
            <person name="Lipzen A."/>
            <person name="Sullivan W."/>
            <person name="Andreopoulos W.B."/>
            <person name="Clum A."/>
            <person name="Lindquist E."/>
            <person name="Daum C."/>
            <person name="Ramamoorthy G.K."/>
            <person name="Gryganskyi A."/>
            <person name="Culley D."/>
            <person name="Magnuson J.K."/>
            <person name="James T.Y."/>
            <person name="O'Malley M.A."/>
            <person name="Stajich J.E."/>
            <person name="Spatafora J.W."/>
            <person name="Visel A."/>
            <person name="Grigoriev I.V."/>
        </authorList>
    </citation>
    <scope>NUCLEOTIDE SEQUENCE [LARGE SCALE GENOMIC DNA]</scope>
    <source>
        <strain evidence="7 8">JEL800</strain>
    </source>
</reference>
<dbReference type="EMBL" id="MCGO01000011">
    <property type="protein sequence ID" value="ORY48646.1"/>
    <property type="molecule type" value="Genomic_DNA"/>
</dbReference>
<evidence type="ECO:0000256" key="3">
    <source>
        <dbReference type="ARBA" id="ARBA00016573"/>
    </source>
</evidence>
<comment type="caution">
    <text evidence="7">The sequence shown here is derived from an EMBL/GenBank/DDBJ whole genome shotgun (WGS) entry which is preliminary data.</text>
</comment>
<evidence type="ECO:0000256" key="2">
    <source>
        <dbReference type="ARBA" id="ARBA00007719"/>
    </source>
</evidence>
<name>A0A1Y2CNW4_9FUNG</name>
<dbReference type="SUPFAM" id="SSF51161">
    <property type="entry name" value="Trimeric LpxA-like enzymes"/>
    <property type="match status" value="1"/>
</dbReference>
<comment type="similarity">
    <text evidence="2">Belongs to the dynactin subunits 5/6 family. Dynactin subunit 6 subfamily.</text>
</comment>
<dbReference type="GO" id="GO:0070840">
    <property type="term" value="F:dynein complex binding"/>
    <property type="evidence" value="ECO:0007669"/>
    <property type="project" value="TreeGrafter"/>
</dbReference>
<dbReference type="GO" id="GO:0005869">
    <property type="term" value="C:dynactin complex"/>
    <property type="evidence" value="ECO:0007669"/>
    <property type="project" value="InterPro"/>
</dbReference>
<evidence type="ECO:0000256" key="4">
    <source>
        <dbReference type="ARBA" id="ARBA00022490"/>
    </source>
</evidence>
<organism evidence="7 8">
    <name type="scientific">Rhizoclosmatium globosum</name>
    <dbReference type="NCBI Taxonomy" id="329046"/>
    <lineage>
        <taxon>Eukaryota</taxon>
        <taxon>Fungi</taxon>
        <taxon>Fungi incertae sedis</taxon>
        <taxon>Chytridiomycota</taxon>
        <taxon>Chytridiomycota incertae sedis</taxon>
        <taxon>Chytridiomycetes</taxon>
        <taxon>Chytridiales</taxon>
        <taxon>Chytriomycetaceae</taxon>
        <taxon>Rhizoclosmatium</taxon>
    </lineage>
</organism>
<dbReference type="GO" id="GO:0007052">
    <property type="term" value="P:mitotic spindle organization"/>
    <property type="evidence" value="ECO:0007669"/>
    <property type="project" value="TreeGrafter"/>
</dbReference>
<protein>
    <recommendedName>
        <fullName evidence="3">Dynactin subunit 6</fullName>
    </recommendedName>
</protein>
<evidence type="ECO:0000256" key="1">
    <source>
        <dbReference type="ARBA" id="ARBA00004245"/>
    </source>
</evidence>
<evidence type="ECO:0000256" key="5">
    <source>
        <dbReference type="ARBA" id="ARBA00023212"/>
    </source>
</evidence>
<comment type="function">
    <text evidence="6">Part of the dynactin complex that activates the molecular motor dynein for ultra-processive transport along microtubules.</text>
</comment>
<dbReference type="OrthoDB" id="2355at2759"/>
<dbReference type="Pfam" id="PF00132">
    <property type="entry name" value="Hexapep"/>
    <property type="match status" value="1"/>
</dbReference>
<dbReference type="STRING" id="329046.A0A1Y2CNW4"/>
<dbReference type="AlphaFoldDB" id="A0A1Y2CNW4"/>
<sequence>MQSRLLLSEIYQTDLRIWHRTAEDLHIGDENIFECGSVFEGSGMGSGCVLEPKATVMSGTSIGDNCVIGTSCSTWPNEKLASNTVIYGLNNERRTQTGRNKEQTSLHLKHVEYLKDVLKRFHAQKAGVTQTIGVVS</sequence>
<keyword evidence="8" id="KW-1185">Reference proteome</keyword>
<dbReference type="Proteomes" id="UP000193642">
    <property type="component" value="Unassembled WGS sequence"/>
</dbReference>
<evidence type="ECO:0000256" key="6">
    <source>
        <dbReference type="ARBA" id="ARBA00034687"/>
    </source>
</evidence>
<evidence type="ECO:0000313" key="7">
    <source>
        <dbReference type="EMBL" id="ORY48646.1"/>
    </source>
</evidence>
<dbReference type="Gene3D" id="2.160.10.10">
    <property type="entry name" value="Hexapeptide repeat proteins"/>
    <property type="match status" value="1"/>
</dbReference>